<evidence type="ECO:0000313" key="2">
    <source>
        <dbReference type="EMBL" id="AKB38032.1"/>
    </source>
</evidence>
<dbReference type="EMBL" id="CP009508">
    <property type="protein sequence ID" value="AKB38032.1"/>
    <property type="molecule type" value="Genomic_DNA"/>
</dbReference>
<proteinExistence type="predicted"/>
<feature type="region of interest" description="Disordered" evidence="1">
    <location>
        <begin position="81"/>
        <end position="123"/>
    </location>
</feature>
<organism evidence="2 3">
    <name type="scientific">Methanosarcina siciliae C2J</name>
    <dbReference type="NCBI Taxonomy" id="1434118"/>
    <lineage>
        <taxon>Archaea</taxon>
        <taxon>Methanobacteriati</taxon>
        <taxon>Methanobacteriota</taxon>
        <taxon>Stenosarchaea group</taxon>
        <taxon>Methanomicrobia</taxon>
        <taxon>Methanosarcinales</taxon>
        <taxon>Methanosarcinaceae</taxon>
        <taxon>Methanosarcina</taxon>
    </lineage>
</organism>
<sequence length="137" mass="15084">MTEGDLFEQSGMETYFNSGKTDAGALKNTYGCILGKGEVSTPGTFATVTLSLTSNKNIMSEIYLENVIISSPEGNAVEIKVKNHSTEPVETKDNTEPVETKDKTEPVETKDKTEPVETKDKSSSWKEIIYNLLEQLV</sequence>
<dbReference type="PATRIC" id="fig|1434118.4.peg.4435"/>
<reference evidence="2 3" key="1">
    <citation type="submission" date="2014-07" db="EMBL/GenBank/DDBJ databases">
        <title>Methanogenic archaea and the global carbon cycle.</title>
        <authorList>
            <person name="Henriksen J.R."/>
            <person name="Luke J."/>
            <person name="Reinhart S."/>
            <person name="Benedict M.N."/>
            <person name="Youngblut N.D."/>
            <person name="Metcalf M.E."/>
            <person name="Whitaker R.J."/>
            <person name="Metcalf W.W."/>
        </authorList>
    </citation>
    <scope>NUCLEOTIDE SEQUENCE [LARGE SCALE GENOMIC DNA]</scope>
    <source>
        <strain evidence="2 3">C2J</strain>
    </source>
</reference>
<accession>A0A0E3PRI1</accession>
<dbReference type="AlphaFoldDB" id="A0A0E3PRI1"/>
<dbReference type="KEGG" id="msj:MSSAC_3442"/>
<protein>
    <submittedName>
        <fullName evidence="2">Uncharacterized protein</fullName>
    </submittedName>
</protein>
<name>A0A0E3PRI1_9EURY</name>
<evidence type="ECO:0000256" key="1">
    <source>
        <dbReference type="SAM" id="MobiDB-lite"/>
    </source>
</evidence>
<dbReference type="Proteomes" id="UP000033123">
    <property type="component" value="Chromosome"/>
</dbReference>
<evidence type="ECO:0000313" key="3">
    <source>
        <dbReference type="Proteomes" id="UP000033123"/>
    </source>
</evidence>
<dbReference type="HOGENOM" id="CLU_1954699_0_0_2"/>
<gene>
    <name evidence="2" type="ORF">MSSAC_3442</name>
</gene>